<feature type="binding site" evidence="9">
    <location>
        <begin position="93"/>
        <end position="96"/>
    </location>
    <ligand>
        <name>substrate</name>
    </ligand>
</feature>
<feature type="binding site" evidence="9">
    <location>
        <position position="210"/>
    </location>
    <ligand>
        <name>Mg(2+)</name>
        <dbReference type="ChEBI" id="CHEBI:18420"/>
        <label>2</label>
    </ligand>
</feature>
<dbReference type="AlphaFoldDB" id="A0A520N0I8"/>
<protein>
    <recommendedName>
        <fullName evidence="9">3'(2'),5'-bisphosphate nucleotidase CysQ</fullName>
        <ecNumber evidence="9">3.1.3.7</ecNumber>
    </recommendedName>
    <alternativeName>
        <fullName evidence="9">3'(2'),5-bisphosphonucleoside 3'(2')-phosphohydrolase</fullName>
    </alternativeName>
    <alternativeName>
        <fullName evidence="9">3'-phosphoadenosine 5'-phosphate phosphatase</fullName>
        <shortName evidence="9">PAP phosphatase</shortName>
    </alternativeName>
</protein>
<dbReference type="GO" id="GO:0000287">
    <property type="term" value="F:magnesium ion binding"/>
    <property type="evidence" value="ECO:0007669"/>
    <property type="project" value="UniProtKB-UniRule"/>
</dbReference>
<feature type="binding site" evidence="9">
    <location>
        <position position="72"/>
    </location>
    <ligand>
        <name>substrate</name>
    </ligand>
</feature>
<feature type="binding site" evidence="10">
    <location>
        <position position="210"/>
    </location>
    <ligand>
        <name>Mg(2+)</name>
        <dbReference type="ChEBI" id="CHEBI:18420"/>
        <label>1</label>
        <note>catalytic</note>
    </ligand>
</feature>
<dbReference type="GO" id="GO:0008441">
    <property type="term" value="F:3'(2'),5'-bisphosphate nucleotidase activity"/>
    <property type="evidence" value="ECO:0007669"/>
    <property type="project" value="UniProtKB-UniRule"/>
</dbReference>
<comment type="caution">
    <text evidence="11">The sequence shown here is derived from an EMBL/GenBank/DDBJ whole genome shotgun (WGS) entry which is preliminary data.</text>
</comment>
<evidence type="ECO:0000313" key="12">
    <source>
        <dbReference type="Proteomes" id="UP000319384"/>
    </source>
</evidence>
<dbReference type="CDD" id="cd01638">
    <property type="entry name" value="CysQ"/>
    <property type="match status" value="1"/>
</dbReference>
<dbReference type="GO" id="GO:0005886">
    <property type="term" value="C:plasma membrane"/>
    <property type="evidence" value="ECO:0007669"/>
    <property type="project" value="UniProtKB-SubCell"/>
</dbReference>
<evidence type="ECO:0000256" key="8">
    <source>
        <dbReference type="ARBA" id="ARBA00023136"/>
    </source>
</evidence>
<feature type="binding site" evidence="10">
    <location>
        <position position="72"/>
    </location>
    <ligand>
        <name>Mg(2+)</name>
        <dbReference type="ChEBI" id="CHEBI:18420"/>
        <label>1</label>
        <note>catalytic</note>
    </ligand>
</feature>
<proteinExistence type="inferred from homology"/>
<dbReference type="PRINTS" id="PR00377">
    <property type="entry name" value="IMPHPHTASES"/>
</dbReference>
<comment type="similarity">
    <text evidence="2 9">Belongs to the inositol monophosphatase superfamily. CysQ family.</text>
</comment>
<accession>A0A520N0I8</accession>
<dbReference type="GO" id="GO:0050427">
    <property type="term" value="P:3'-phosphoadenosine 5'-phosphosulfate metabolic process"/>
    <property type="evidence" value="ECO:0007669"/>
    <property type="project" value="TreeGrafter"/>
</dbReference>
<organism evidence="11 12">
    <name type="scientific">SAR86 cluster bacterium</name>
    <dbReference type="NCBI Taxonomy" id="2030880"/>
    <lineage>
        <taxon>Bacteria</taxon>
        <taxon>Pseudomonadati</taxon>
        <taxon>Pseudomonadota</taxon>
        <taxon>Gammaproteobacteria</taxon>
        <taxon>SAR86 cluster</taxon>
    </lineage>
</organism>
<dbReference type="GO" id="GO:0000103">
    <property type="term" value="P:sulfate assimilation"/>
    <property type="evidence" value="ECO:0007669"/>
    <property type="project" value="TreeGrafter"/>
</dbReference>
<dbReference type="GO" id="GO:0046854">
    <property type="term" value="P:phosphatidylinositol phosphate biosynthetic process"/>
    <property type="evidence" value="ECO:0007669"/>
    <property type="project" value="InterPro"/>
</dbReference>
<dbReference type="Proteomes" id="UP000319384">
    <property type="component" value="Unassembled WGS sequence"/>
</dbReference>
<comment type="cofactor">
    <cofactor evidence="9 10">
        <name>Mg(2+)</name>
        <dbReference type="ChEBI" id="CHEBI:18420"/>
    </cofactor>
</comment>
<feature type="binding site" evidence="9">
    <location>
        <position position="91"/>
    </location>
    <ligand>
        <name>Mg(2+)</name>
        <dbReference type="ChEBI" id="CHEBI:18420"/>
        <label>2</label>
    </ligand>
</feature>
<keyword evidence="7 9" id="KW-0460">Magnesium</keyword>
<dbReference type="InterPro" id="IPR020583">
    <property type="entry name" value="Inositol_monoP_metal-BS"/>
</dbReference>
<feature type="binding site" evidence="9">
    <location>
        <position position="93"/>
    </location>
    <ligand>
        <name>Mg(2+)</name>
        <dbReference type="ChEBI" id="CHEBI:18420"/>
        <label>1</label>
    </ligand>
</feature>
<keyword evidence="5 9" id="KW-0479">Metal-binding</keyword>
<feature type="binding site" evidence="10">
    <location>
        <position position="94"/>
    </location>
    <ligand>
        <name>Mg(2+)</name>
        <dbReference type="ChEBI" id="CHEBI:18420"/>
        <label>1</label>
        <note>catalytic</note>
    </ligand>
</feature>
<comment type="catalytic activity">
    <reaction evidence="1 9">
        <text>adenosine 3',5'-bisphosphate + H2O = AMP + phosphate</text>
        <dbReference type="Rhea" id="RHEA:10040"/>
        <dbReference type="ChEBI" id="CHEBI:15377"/>
        <dbReference type="ChEBI" id="CHEBI:43474"/>
        <dbReference type="ChEBI" id="CHEBI:58343"/>
        <dbReference type="ChEBI" id="CHEBI:456215"/>
        <dbReference type="EC" id="3.1.3.7"/>
    </reaction>
</comment>
<keyword evidence="3 9" id="KW-1003">Cell membrane</keyword>
<dbReference type="EC" id="3.1.3.7" evidence="9"/>
<keyword evidence="6 9" id="KW-0378">Hydrolase</keyword>
<dbReference type="InterPro" id="IPR050725">
    <property type="entry name" value="CysQ/Inositol_MonoPase"/>
</dbReference>
<dbReference type="Gene3D" id="3.40.190.80">
    <property type="match status" value="1"/>
</dbReference>
<feature type="binding site" evidence="10">
    <location>
        <position position="91"/>
    </location>
    <ligand>
        <name>Mg(2+)</name>
        <dbReference type="ChEBI" id="CHEBI:18420"/>
        <label>1</label>
        <note>catalytic</note>
    </ligand>
</feature>
<comment type="subcellular location">
    <subcellularLocation>
        <location evidence="9">Cell inner membrane</location>
        <topology evidence="9">Peripheral membrane protein</topology>
        <orientation evidence="9">Cytoplasmic side</orientation>
    </subcellularLocation>
</comment>
<evidence type="ECO:0000256" key="9">
    <source>
        <dbReference type="HAMAP-Rule" id="MF_02095"/>
    </source>
</evidence>
<evidence type="ECO:0000313" key="11">
    <source>
        <dbReference type="EMBL" id="RZO26994.1"/>
    </source>
</evidence>
<sequence length="271" mass="30287">MVGKNFFDDNLENLKECVKLASNEIMNIYNSDDFGQEKKLDGSPLTLADKRANKVILNSLKEISSDISIISEETFIESDIKTLNKTYWLVDPLDGTKEFINKTGEFTVNIALINNMRPIFGIVAAPLTGKIWHGSIFDKKELSVPKSKKVLSIVMSKSHKSDNDLQFLEYLESKDVNYEILEKGSSLKICSLYDNKADIYPRFGPTSEWDIAAAHAVLSSAGGSIIGLPNMEELAYAKKSSILNPYFIAFRNEAIKGDFLPLLGDFIKKLV</sequence>
<dbReference type="PROSITE" id="PS00629">
    <property type="entry name" value="IMP_1"/>
    <property type="match status" value="1"/>
</dbReference>
<comment type="function">
    <text evidence="9">Converts adenosine-3',5'-bisphosphate (PAP) to AMP.</text>
</comment>
<feature type="binding site" evidence="9">
    <location>
        <position position="210"/>
    </location>
    <ligand>
        <name>substrate</name>
    </ligand>
</feature>
<evidence type="ECO:0000256" key="3">
    <source>
        <dbReference type="ARBA" id="ARBA00022475"/>
    </source>
</evidence>
<dbReference type="InterPro" id="IPR020550">
    <property type="entry name" value="Inositol_monophosphatase_CS"/>
</dbReference>
<dbReference type="Pfam" id="PF00459">
    <property type="entry name" value="Inositol_P"/>
    <property type="match status" value="1"/>
</dbReference>
<reference evidence="11 12" key="1">
    <citation type="submission" date="2019-02" db="EMBL/GenBank/DDBJ databases">
        <title>Prokaryotic population dynamics and viral predation in marine succession experiment using metagenomics: the confinement effect.</title>
        <authorList>
            <person name="Haro-Moreno J.M."/>
            <person name="Rodriguez-Valera F."/>
            <person name="Lopez-Perez M."/>
        </authorList>
    </citation>
    <scope>NUCLEOTIDE SEQUENCE [LARGE SCALE GENOMIC DNA]</scope>
    <source>
        <strain evidence="11">MED-G162</strain>
    </source>
</reference>
<dbReference type="PANTHER" id="PTHR43028:SF5">
    <property type="entry name" value="3'(2'),5'-BISPHOSPHATE NUCLEOTIDASE 1"/>
    <property type="match status" value="1"/>
</dbReference>
<evidence type="ECO:0000256" key="10">
    <source>
        <dbReference type="PIRSR" id="PIRSR600760-2"/>
    </source>
</evidence>
<dbReference type="PANTHER" id="PTHR43028">
    <property type="entry name" value="3'(2'),5'-BISPHOSPHATE NUCLEOTIDASE 1"/>
    <property type="match status" value="1"/>
</dbReference>
<evidence type="ECO:0000256" key="2">
    <source>
        <dbReference type="ARBA" id="ARBA00005289"/>
    </source>
</evidence>
<feature type="binding site" evidence="9">
    <location>
        <position position="94"/>
    </location>
    <ligand>
        <name>Mg(2+)</name>
        <dbReference type="ChEBI" id="CHEBI:18420"/>
        <label>2</label>
    </ligand>
</feature>
<dbReference type="HAMAP" id="MF_02095">
    <property type="entry name" value="CysQ"/>
    <property type="match status" value="1"/>
</dbReference>
<evidence type="ECO:0000256" key="7">
    <source>
        <dbReference type="ARBA" id="ARBA00022842"/>
    </source>
</evidence>
<evidence type="ECO:0000256" key="1">
    <source>
        <dbReference type="ARBA" id="ARBA00001625"/>
    </source>
</evidence>
<dbReference type="SUPFAM" id="SSF56655">
    <property type="entry name" value="Carbohydrate phosphatase"/>
    <property type="match status" value="1"/>
</dbReference>
<dbReference type="PROSITE" id="PS00630">
    <property type="entry name" value="IMP_2"/>
    <property type="match status" value="1"/>
</dbReference>
<feature type="binding site" evidence="9">
    <location>
        <position position="91"/>
    </location>
    <ligand>
        <name>Mg(2+)</name>
        <dbReference type="ChEBI" id="CHEBI:18420"/>
        <label>1</label>
    </ligand>
</feature>
<evidence type="ECO:0000256" key="6">
    <source>
        <dbReference type="ARBA" id="ARBA00022801"/>
    </source>
</evidence>
<keyword evidence="8 9" id="KW-0472">Membrane</keyword>
<feature type="binding site" evidence="10">
    <location>
        <position position="93"/>
    </location>
    <ligand>
        <name>Mg(2+)</name>
        <dbReference type="ChEBI" id="CHEBI:18420"/>
        <label>2</label>
    </ligand>
</feature>
<keyword evidence="4 9" id="KW-0997">Cell inner membrane</keyword>
<gene>
    <name evidence="9" type="primary">cysQ</name>
    <name evidence="11" type="ORF">EVA95_01330</name>
</gene>
<evidence type="ECO:0000256" key="5">
    <source>
        <dbReference type="ARBA" id="ARBA00022723"/>
    </source>
</evidence>
<dbReference type="EMBL" id="SHBH01000006">
    <property type="protein sequence ID" value="RZO26994.1"/>
    <property type="molecule type" value="Genomic_DNA"/>
</dbReference>
<evidence type="ECO:0000256" key="4">
    <source>
        <dbReference type="ARBA" id="ARBA00022519"/>
    </source>
</evidence>
<dbReference type="Gene3D" id="3.30.540.10">
    <property type="entry name" value="Fructose-1,6-Bisphosphatase, subunit A, domain 1"/>
    <property type="match status" value="1"/>
</dbReference>
<dbReference type="InterPro" id="IPR000760">
    <property type="entry name" value="Inositol_monophosphatase-like"/>
</dbReference>
<name>A0A520N0I8_9GAMM</name>
<dbReference type="InterPro" id="IPR006240">
    <property type="entry name" value="CysQ"/>
</dbReference>
<feature type="binding site" evidence="9">
    <location>
        <position position="72"/>
    </location>
    <ligand>
        <name>Mg(2+)</name>
        <dbReference type="ChEBI" id="CHEBI:18420"/>
        <label>1</label>
    </ligand>
</feature>